<dbReference type="NCBIfam" id="TIGR01484">
    <property type="entry name" value="HAD-SF-IIB"/>
    <property type="match status" value="1"/>
</dbReference>
<dbReference type="GO" id="GO:0005992">
    <property type="term" value="P:trehalose biosynthetic process"/>
    <property type="evidence" value="ECO:0007669"/>
    <property type="project" value="InterPro"/>
</dbReference>
<proteinExistence type="inferred from homology"/>
<keyword evidence="4" id="KW-0460">Magnesium</keyword>
<evidence type="ECO:0000256" key="2">
    <source>
        <dbReference type="ARBA" id="ARBA00008770"/>
    </source>
</evidence>
<organism evidence="5">
    <name type="scientific">Telmatobacter sp. DSM 110680</name>
    <dbReference type="NCBI Taxonomy" id="3036704"/>
    <lineage>
        <taxon>Bacteria</taxon>
        <taxon>Pseudomonadati</taxon>
        <taxon>Acidobacteriota</taxon>
        <taxon>Terriglobia</taxon>
        <taxon>Terriglobales</taxon>
        <taxon>Acidobacteriaceae</taxon>
        <taxon>Telmatobacter</taxon>
    </lineage>
</organism>
<sequence>MRQDLNQREADQLEDFFCSLNGAKAPLLLLDYDGTLADFRINRFDARPWAGVRELLSIIQKDNRTRLTIITGRPAGEINPMLQLPEPVEVWGLHGAERLFTDGSREMQEAPPEACAKLDELREQLRHYAFGGLFEDKPNAVVMHWRGHTPRQAKHIQEKTRAMFEPAAEMSGLSLLEFEAGVELRVGRDKGGAVDAIVEQAEPDAPVVYVGDDLTDESAFCAVNRLQNPHVSVLMRRVWRQTAAEVWLQPPDGLRWFLREWEKAVNRPSDPFRQLLAAG</sequence>
<evidence type="ECO:0000313" key="5">
    <source>
        <dbReference type="EMBL" id="XBH19404.1"/>
    </source>
</evidence>
<keyword evidence="3 4" id="KW-0378">Hydrolase</keyword>
<dbReference type="InterPro" id="IPR003337">
    <property type="entry name" value="Trehalose_PPase"/>
</dbReference>
<keyword evidence="4" id="KW-0479">Metal-binding</keyword>
<comment type="similarity">
    <text evidence="2 4">Belongs to the trehalose phosphatase family.</text>
</comment>
<dbReference type="EMBL" id="CP121196">
    <property type="protein sequence ID" value="XBH19404.1"/>
    <property type="molecule type" value="Genomic_DNA"/>
</dbReference>
<dbReference type="Gene3D" id="3.40.50.1000">
    <property type="entry name" value="HAD superfamily/HAD-like"/>
    <property type="match status" value="1"/>
</dbReference>
<dbReference type="Pfam" id="PF02358">
    <property type="entry name" value="Trehalose_PPase"/>
    <property type="match status" value="1"/>
</dbReference>
<dbReference type="InterPro" id="IPR036412">
    <property type="entry name" value="HAD-like_sf"/>
</dbReference>
<reference evidence="5" key="1">
    <citation type="submission" date="2023-03" db="EMBL/GenBank/DDBJ databases">
        <title>Edaphobacter sp.</title>
        <authorList>
            <person name="Huber K.J."/>
            <person name="Papendorf J."/>
            <person name="Pilke C."/>
            <person name="Bunk B."/>
            <person name="Sproeer C."/>
            <person name="Pester M."/>
        </authorList>
    </citation>
    <scope>NUCLEOTIDE SEQUENCE</scope>
    <source>
        <strain evidence="5">DSM 110680</strain>
    </source>
</reference>
<dbReference type="EC" id="3.1.3.12" evidence="4"/>
<dbReference type="InterPro" id="IPR006379">
    <property type="entry name" value="HAD-SF_hydro_IIB"/>
</dbReference>
<dbReference type="PANTHER" id="PTHR43768:SF3">
    <property type="entry name" value="TREHALOSE 6-PHOSPHATE PHOSPHATASE"/>
    <property type="match status" value="1"/>
</dbReference>
<evidence type="ECO:0000256" key="1">
    <source>
        <dbReference type="ARBA" id="ARBA00005199"/>
    </source>
</evidence>
<dbReference type="InterPro" id="IPR023214">
    <property type="entry name" value="HAD_sf"/>
</dbReference>
<accession>A0AAU7DQ14</accession>
<dbReference type="GO" id="GO:0046872">
    <property type="term" value="F:metal ion binding"/>
    <property type="evidence" value="ECO:0007669"/>
    <property type="project" value="UniProtKB-KW"/>
</dbReference>
<protein>
    <recommendedName>
        <fullName evidence="4">Trehalose 6-phosphate phosphatase</fullName>
        <ecNumber evidence="4">3.1.3.12</ecNumber>
    </recommendedName>
</protein>
<dbReference type="InterPro" id="IPR044651">
    <property type="entry name" value="OTSB-like"/>
</dbReference>
<name>A0AAU7DQ14_9BACT</name>
<comment type="function">
    <text evidence="4">Removes the phosphate from trehalose 6-phosphate to produce free trehalose.</text>
</comment>
<dbReference type="AlphaFoldDB" id="A0AAU7DQ14"/>
<dbReference type="GO" id="GO:0004805">
    <property type="term" value="F:trehalose-phosphatase activity"/>
    <property type="evidence" value="ECO:0007669"/>
    <property type="project" value="UniProtKB-EC"/>
</dbReference>
<comment type="cofactor">
    <cofactor evidence="4">
        <name>Mg(2+)</name>
        <dbReference type="ChEBI" id="CHEBI:18420"/>
    </cofactor>
</comment>
<dbReference type="RefSeq" id="WP_348264621.1">
    <property type="nucleotide sequence ID" value="NZ_CP121196.1"/>
</dbReference>
<comment type="catalytic activity">
    <reaction evidence="4">
        <text>alpha,alpha-trehalose 6-phosphate + H2O = alpha,alpha-trehalose + phosphate</text>
        <dbReference type="Rhea" id="RHEA:23420"/>
        <dbReference type="ChEBI" id="CHEBI:15377"/>
        <dbReference type="ChEBI" id="CHEBI:16551"/>
        <dbReference type="ChEBI" id="CHEBI:43474"/>
        <dbReference type="ChEBI" id="CHEBI:58429"/>
        <dbReference type="EC" id="3.1.3.12"/>
    </reaction>
</comment>
<evidence type="ECO:0000256" key="4">
    <source>
        <dbReference type="RuleBase" id="RU361117"/>
    </source>
</evidence>
<dbReference type="PANTHER" id="PTHR43768">
    <property type="entry name" value="TREHALOSE 6-PHOSPHATE PHOSPHATASE"/>
    <property type="match status" value="1"/>
</dbReference>
<gene>
    <name evidence="5" type="primary">otsB</name>
    <name evidence="5" type="ORF">P8935_08810</name>
</gene>
<dbReference type="Gene3D" id="3.30.70.1020">
    <property type="entry name" value="Trehalose-6-phosphate phosphatase related protein, domain 2"/>
    <property type="match status" value="1"/>
</dbReference>
<evidence type="ECO:0000256" key="3">
    <source>
        <dbReference type="ARBA" id="ARBA00022801"/>
    </source>
</evidence>
<dbReference type="NCBIfam" id="TIGR00685">
    <property type="entry name" value="T6PP"/>
    <property type="match status" value="1"/>
</dbReference>
<comment type="pathway">
    <text evidence="1 4">Glycan biosynthesis; trehalose biosynthesis.</text>
</comment>
<dbReference type="SUPFAM" id="SSF56784">
    <property type="entry name" value="HAD-like"/>
    <property type="match status" value="1"/>
</dbReference>